<dbReference type="EMBL" id="LCRH01000033">
    <property type="protein sequence ID" value="KKW32297.1"/>
    <property type="molecule type" value="Genomic_DNA"/>
</dbReference>
<reference evidence="1 2" key="1">
    <citation type="journal article" date="2015" name="Nature">
        <title>rRNA introns, odd ribosomes, and small enigmatic genomes across a large radiation of phyla.</title>
        <authorList>
            <person name="Brown C.T."/>
            <person name="Hug L.A."/>
            <person name="Thomas B.C."/>
            <person name="Sharon I."/>
            <person name="Castelle C.J."/>
            <person name="Singh A."/>
            <person name="Wilkins M.J."/>
            <person name="Williams K.H."/>
            <person name="Banfield J.F."/>
        </authorList>
    </citation>
    <scope>NUCLEOTIDE SEQUENCE [LARGE SCALE GENOMIC DNA]</scope>
</reference>
<sequence>MSFRKRGLRGRQTMLFEQALGQRFGNACHAFEYRFYHEAQTLRGQAAGFGVDRDHARGVRRFPAARAEELKRGA</sequence>
<dbReference type="Proteomes" id="UP000034054">
    <property type="component" value="Unassembled WGS sequence"/>
</dbReference>
<accession>A0A0G1ZVD4</accession>
<gene>
    <name evidence="1" type="ORF">UY76_C0033G0001</name>
</gene>
<feature type="non-terminal residue" evidence="1">
    <location>
        <position position="74"/>
    </location>
</feature>
<dbReference type="AlphaFoldDB" id="A0A0G1ZVD4"/>
<protein>
    <submittedName>
        <fullName evidence="1">Uncharacterized protein</fullName>
    </submittedName>
</protein>
<proteinExistence type="predicted"/>
<organism evidence="1 2">
    <name type="scientific">Candidatus Uhrbacteria bacterium GW2011_GWA2_52_8d</name>
    <dbReference type="NCBI Taxonomy" id="1618979"/>
    <lineage>
        <taxon>Bacteria</taxon>
        <taxon>Candidatus Uhriibacteriota</taxon>
    </lineage>
</organism>
<comment type="caution">
    <text evidence="1">The sequence shown here is derived from an EMBL/GenBank/DDBJ whole genome shotgun (WGS) entry which is preliminary data.</text>
</comment>
<name>A0A0G1ZVD4_9BACT</name>
<evidence type="ECO:0000313" key="2">
    <source>
        <dbReference type="Proteomes" id="UP000034054"/>
    </source>
</evidence>
<evidence type="ECO:0000313" key="1">
    <source>
        <dbReference type="EMBL" id="KKW32297.1"/>
    </source>
</evidence>